<dbReference type="OrthoDB" id="3047275at2759"/>
<evidence type="ECO:0000313" key="2">
    <source>
        <dbReference type="Proteomes" id="UP000772434"/>
    </source>
</evidence>
<dbReference type="Proteomes" id="UP000772434">
    <property type="component" value="Unassembled WGS sequence"/>
</dbReference>
<keyword evidence="2" id="KW-1185">Reference proteome</keyword>
<gene>
    <name evidence="1" type="ORF">BDP27DRAFT_1368208</name>
</gene>
<evidence type="ECO:0000313" key="1">
    <source>
        <dbReference type="EMBL" id="KAF9063214.1"/>
    </source>
</evidence>
<protein>
    <submittedName>
        <fullName evidence="1">Uncharacterized protein</fullName>
    </submittedName>
</protein>
<dbReference type="EMBL" id="JADNRY010000151">
    <property type="protein sequence ID" value="KAF9063214.1"/>
    <property type="molecule type" value="Genomic_DNA"/>
</dbReference>
<name>A0A9P5U297_9AGAR</name>
<accession>A0A9P5U297</accession>
<reference evidence="1" key="1">
    <citation type="submission" date="2020-11" db="EMBL/GenBank/DDBJ databases">
        <authorList>
            <consortium name="DOE Joint Genome Institute"/>
            <person name="Ahrendt S."/>
            <person name="Riley R."/>
            <person name="Andreopoulos W."/>
            <person name="Labutti K."/>
            <person name="Pangilinan J."/>
            <person name="Ruiz-Duenas F.J."/>
            <person name="Barrasa J.M."/>
            <person name="Sanchez-Garcia M."/>
            <person name="Camarero S."/>
            <person name="Miyauchi S."/>
            <person name="Serrano A."/>
            <person name="Linde D."/>
            <person name="Babiker R."/>
            <person name="Drula E."/>
            <person name="Ayuso-Fernandez I."/>
            <person name="Pacheco R."/>
            <person name="Padilla G."/>
            <person name="Ferreira P."/>
            <person name="Barriuso J."/>
            <person name="Kellner H."/>
            <person name="Castanera R."/>
            <person name="Alfaro M."/>
            <person name="Ramirez L."/>
            <person name="Pisabarro A.G."/>
            <person name="Kuo A."/>
            <person name="Tritt A."/>
            <person name="Lipzen A."/>
            <person name="He G."/>
            <person name="Yan M."/>
            <person name="Ng V."/>
            <person name="Cullen D."/>
            <person name="Martin F."/>
            <person name="Rosso M.-N."/>
            <person name="Henrissat B."/>
            <person name="Hibbett D."/>
            <person name="Martinez A.T."/>
            <person name="Grigoriev I.V."/>
        </authorList>
    </citation>
    <scope>NUCLEOTIDE SEQUENCE</scope>
    <source>
        <strain evidence="1">AH 40177</strain>
    </source>
</reference>
<organism evidence="1 2">
    <name type="scientific">Rhodocollybia butyracea</name>
    <dbReference type="NCBI Taxonomy" id="206335"/>
    <lineage>
        <taxon>Eukaryota</taxon>
        <taxon>Fungi</taxon>
        <taxon>Dikarya</taxon>
        <taxon>Basidiomycota</taxon>
        <taxon>Agaricomycotina</taxon>
        <taxon>Agaricomycetes</taxon>
        <taxon>Agaricomycetidae</taxon>
        <taxon>Agaricales</taxon>
        <taxon>Marasmiineae</taxon>
        <taxon>Omphalotaceae</taxon>
        <taxon>Rhodocollybia</taxon>
    </lineage>
</organism>
<comment type="caution">
    <text evidence="1">The sequence shown here is derived from an EMBL/GenBank/DDBJ whole genome shotgun (WGS) entry which is preliminary data.</text>
</comment>
<proteinExistence type="predicted"/>
<sequence length="123" mass="14432">MIVHFKDMKWTGVEVKNYIILERWDSDLLQCTCSLEKLEVHELADERLEPFGHTLLATLTPPPPSSTKLVFLTTRVSMEIPVYNTLESEYFYFGRAMWEVMWLEMRVPLEAVSTVRSQKLEGY</sequence>
<dbReference type="AlphaFoldDB" id="A0A9P5U297"/>